<accession>A0A9P7JCL9</accession>
<gene>
    <name evidence="3" type="ORF">BJ212DRAFT_1300417</name>
</gene>
<feature type="transmembrane region" description="Helical" evidence="2">
    <location>
        <begin position="94"/>
        <end position="117"/>
    </location>
</feature>
<protein>
    <submittedName>
        <fullName evidence="3">Uncharacterized protein</fullName>
    </submittedName>
</protein>
<evidence type="ECO:0000313" key="3">
    <source>
        <dbReference type="EMBL" id="KAG1814600.1"/>
    </source>
</evidence>
<evidence type="ECO:0000256" key="2">
    <source>
        <dbReference type="SAM" id="Phobius"/>
    </source>
</evidence>
<feature type="compositionally biased region" description="Basic and acidic residues" evidence="1">
    <location>
        <begin position="266"/>
        <end position="275"/>
    </location>
</feature>
<proteinExistence type="predicted"/>
<evidence type="ECO:0000313" key="4">
    <source>
        <dbReference type="Proteomes" id="UP000807769"/>
    </source>
</evidence>
<dbReference type="OrthoDB" id="3231188at2759"/>
<sequence>MLATPVKKVMSVCCSNHLKQDAIKELCDLLGTTPESHSYPLFPPILFPNTCPNTTNSTVFSNWRLLVQILKAVLMSEASLTSVKKGRPPRNLKIWGVLTITPGPMAWSATIAIFLLLPDTVFSQDSQGKNLGIQYRNLFYSFKKILITLAMAGLQANDAEDSDLLDPALDSEISTVSCMITAVQDDQSIPPLPTVLDAAPSAPSTPPFASMATIEDDLHVLIHTKLQVASLALPNTASISTNSSTIELADEGNNSKSQSKKRLKKHVPDGATHKSDCHRKK</sequence>
<dbReference type="AlphaFoldDB" id="A0A9P7JCL9"/>
<name>A0A9P7JCL9_9AGAM</name>
<dbReference type="Pfam" id="PF20414">
    <property type="entry name" value="DUF6698"/>
    <property type="match status" value="1"/>
</dbReference>
<feature type="region of interest" description="Disordered" evidence="1">
    <location>
        <begin position="248"/>
        <end position="281"/>
    </location>
</feature>
<keyword evidence="2" id="KW-0472">Membrane</keyword>
<keyword evidence="2" id="KW-0812">Transmembrane</keyword>
<dbReference type="InterPro" id="IPR046521">
    <property type="entry name" value="DUF6698"/>
</dbReference>
<keyword evidence="4" id="KW-1185">Reference proteome</keyword>
<dbReference type="Proteomes" id="UP000807769">
    <property type="component" value="Unassembled WGS sequence"/>
</dbReference>
<reference evidence="3" key="1">
    <citation type="journal article" date="2020" name="New Phytol.">
        <title>Comparative genomics reveals dynamic genome evolution in host specialist ectomycorrhizal fungi.</title>
        <authorList>
            <person name="Lofgren L.A."/>
            <person name="Nguyen N.H."/>
            <person name="Vilgalys R."/>
            <person name="Ruytinx J."/>
            <person name="Liao H.L."/>
            <person name="Branco S."/>
            <person name="Kuo A."/>
            <person name="LaButti K."/>
            <person name="Lipzen A."/>
            <person name="Andreopoulos W."/>
            <person name="Pangilinan J."/>
            <person name="Riley R."/>
            <person name="Hundley H."/>
            <person name="Na H."/>
            <person name="Barry K."/>
            <person name="Grigoriev I.V."/>
            <person name="Stajich J.E."/>
            <person name="Kennedy P.G."/>
        </authorList>
    </citation>
    <scope>NUCLEOTIDE SEQUENCE</scope>
    <source>
        <strain evidence="3">MN1</strain>
    </source>
</reference>
<organism evidence="3 4">
    <name type="scientific">Suillus subaureus</name>
    <dbReference type="NCBI Taxonomy" id="48587"/>
    <lineage>
        <taxon>Eukaryota</taxon>
        <taxon>Fungi</taxon>
        <taxon>Dikarya</taxon>
        <taxon>Basidiomycota</taxon>
        <taxon>Agaricomycotina</taxon>
        <taxon>Agaricomycetes</taxon>
        <taxon>Agaricomycetidae</taxon>
        <taxon>Boletales</taxon>
        <taxon>Suillineae</taxon>
        <taxon>Suillaceae</taxon>
        <taxon>Suillus</taxon>
    </lineage>
</organism>
<comment type="caution">
    <text evidence="3">The sequence shown here is derived from an EMBL/GenBank/DDBJ whole genome shotgun (WGS) entry which is preliminary data.</text>
</comment>
<dbReference type="GeneID" id="64627002"/>
<evidence type="ECO:0000256" key="1">
    <source>
        <dbReference type="SAM" id="MobiDB-lite"/>
    </source>
</evidence>
<dbReference type="RefSeq" id="XP_041191936.1">
    <property type="nucleotide sequence ID" value="XM_041332985.1"/>
</dbReference>
<keyword evidence="2" id="KW-1133">Transmembrane helix</keyword>
<dbReference type="EMBL" id="JABBWG010000020">
    <property type="protein sequence ID" value="KAG1814600.1"/>
    <property type="molecule type" value="Genomic_DNA"/>
</dbReference>